<organism evidence="1 2">
    <name type="scientific">Lactobacillus helveticus CIRM-BIA 104</name>
    <dbReference type="NCBI Taxonomy" id="1226333"/>
    <lineage>
        <taxon>Bacteria</taxon>
        <taxon>Bacillati</taxon>
        <taxon>Bacillota</taxon>
        <taxon>Bacilli</taxon>
        <taxon>Lactobacillales</taxon>
        <taxon>Lactobacillaceae</taxon>
        <taxon>Lactobacillus</taxon>
    </lineage>
</organism>
<gene>
    <name evidence="1" type="ORF">LHCIRMBIA104_00496</name>
</gene>
<dbReference type="HOGENOM" id="CLU_215354_0_0_9"/>
<dbReference type="Proteomes" id="UP000017247">
    <property type="component" value="Unassembled WGS sequence"/>
</dbReference>
<evidence type="ECO:0000313" key="2">
    <source>
        <dbReference type="Proteomes" id="UP000017247"/>
    </source>
</evidence>
<comment type="caution">
    <text evidence="1">The sequence shown here is derived from an EMBL/GenBank/DDBJ whole genome shotgun (WGS) entry which is preliminary data.</text>
</comment>
<reference evidence="1" key="1">
    <citation type="submission" date="2013-09" db="EMBL/GenBank/DDBJ databases">
        <title>Draft Genome Sequence of five Lactobacillus helveticus strains CIRM-BIA 101T, 103, 104, 951 and 953 isolated from milk product.</title>
        <authorList>
            <person name="Valence F."/>
            <person name="Chuat V."/>
            <person name="Ma L."/>
            <person name="Creno S."/>
            <person name="Falentin H."/>
            <person name="Lortal S."/>
            <person name="Bizet C."/>
            <person name="Clermont D."/>
            <person name="Loux V."/>
            <person name="Bouchier C."/>
            <person name="Cousin S."/>
        </authorList>
    </citation>
    <scope>NUCLEOTIDE SEQUENCE [LARGE SCALE GENOMIC DNA]</scope>
    <source>
        <strain evidence="1">CIRM-BIA 104</strain>
    </source>
</reference>
<evidence type="ECO:0000313" key="1">
    <source>
        <dbReference type="EMBL" id="CDI60808.1"/>
    </source>
</evidence>
<sequence>MIKTWNEIIFDSFEKDRKKGSESDVKLNRIKAKLWSRCSELSKHNS</sequence>
<dbReference type="AlphaFoldDB" id="U6F9C6"/>
<protein>
    <submittedName>
        <fullName evidence="1">Uncharacterized protein</fullName>
    </submittedName>
</protein>
<proteinExistence type="predicted"/>
<dbReference type="EMBL" id="CBUL010000131">
    <property type="protein sequence ID" value="CDI60808.1"/>
    <property type="molecule type" value="Genomic_DNA"/>
</dbReference>
<accession>U6F9C6</accession>
<name>U6F9C6_LACHE</name>